<sequence>MKTDTKLIIFDMDGLMIDSERIALETWEFCLKEKNISCEREFLISLMGTTKFHIFKKFDEKYGEGFDYERNIQPLFVKKRRELIFGTEPEKLIKKGLLELIDFAKENGIKIAVASSTVKDEVRLALEHIGVYDYFDFTVCGDEVKNGKPDPEIFLKALEKSGINKENSVILEDSSNGLLAGHNAGIRTIFIKDIVTPSDDVLDTVWEKADSLLDVMDIL</sequence>
<dbReference type="Gene3D" id="1.10.150.240">
    <property type="entry name" value="Putative phosphatase, domain 2"/>
    <property type="match status" value="1"/>
</dbReference>
<comment type="caution">
    <text evidence="1">The sequence shown here is derived from an EMBL/GenBank/DDBJ whole genome shotgun (WGS) entry which is preliminary data.</text>
</comment>
<reference evidence="1" key="1">
    <citation type="submission" date="2020-10" db="EMBL/GenBank/DDBJ databases">
        <authorList>
            <person name="Gilroy R."/>
        </authorList>
    </citation>
    <scope>NUCLEOTIDE SEQUENCE</scope>
    <source>
        <strain evidence="1">F6-4510</strain>
    </source>
</reference>
<reference evidence="1" key="2">
    <citation type="journal article" date="2021" name="PeerJ">
        <title>Extensive microbial diversity within the chicken gut microbiome revealed by metagenomics and culture.</title>
        <authorList>
            <person name="Gilroy R."/>
            <person name="Ravi A."/>
            <person name="Getino M."/>
            <person name="Pursley I."/>
            <person name="Horton D.L."/>
            <person name="Alikhan N.F."/>
            <person name="Baker D."/>
            <person name="Gharbi K."/>
            <person name="Hall N."/>
            <person name="Watson M."/>
            <person name="Adriaenssens E.M."/>
            <person name="Foster-Nyarko E."/>
            <person name="Jarju S."/>
            <person name="Secka A."/>
            <person name="Antonio M."/>
            <person name="Oren A."/>
            <person name="Chaudhuri R.R."/>
            <person name="La Ragione R."/>
            <person name="Hildebrand F."/>
            <person name="Pallen M.J."/>
        </authorList>
    </citation>
    <scope>NUCLEOTIDE SEQUENCE</scope>
    <source>
        <strain evidence="1">F6-4510</strain>
    </source>
</reference>
<dbReference type="PANTHER" id="PTHR18901:SF38">
    <property type="entry name" value="PSEUDOURIDINE-5'-PHOSPHATASE"/>
    <property type="match status" value="1"/>
</dbReference>
<dbReference type="Gene3D" id="3.40.50.1000">
    <property type="entry name" value="HAD superfamily/HAD-like"/>
    <property type="match status" value="1"/>
</dbReference>
<dbReference type="InterPro" id="IPR023214">
    <property type="entry name" value="HAD_sf"/>
</dbReference>
<dbReference type="NCBIfam" id="TIGR01509">
    <property type="entry name" value="HAD-SF-IA-v3"/>
    <property type="match status" value="1"/>
</dbReference>
<dbReference type="SUPFAM" id="SSF56784">
    <property type="entry name" value="HAD-like"/>
    <property type="match status" value="1"/>
</dbReference>
<dbReference type="InterPro" id="IPR041492">
    <property type="entry name" value="HAD_2"/>
</dbReference>
<dbReference type="PRINTS" id="PR00413">
    <property type="entry name" value="HADHALOGNASE"/>
</dbReference>
<evidence type="ECO:0000313" key="2">
    <source>
        <dbReference type="Proteomes" id="UP000823611"/>
    </source>
</evidence>
<dbReference type="Proteomes" id="UP000823611">
    <property type="component" value="Unassembled WGS sequence"/>
</dbReference>
<dbReference type="SFLD" id="SFLDS00003">
    <property type="entry name" value="Haloacid_Dehalogenase"/>
    <property type="match status" value="1"/>
</dbReference>
<dbReference type="PANTHER" id="PTHR18901">
    <property type="entry name" value="2-DEOXYGLUCOSE-6-PHOSPHATE PHOSPHATASE 2"/>
    <property type="match status" value="1"/>
</dbReference>
<evidence type="ECO:0000313" key="1">
    <source>
        <dbReference type="EMBL" id="MBO8433755.1"/>
    </source>
</evidence>
<name>A0A9D9DVK4_9FIRM</name>
<gene>
    <name evidence="1" type="ORF">IAC55_00350</name>
</gene>
<dbReference type="SFLD" id="SFLDG01129">
    <property type="entry name" value="C1.5:_HAD__Beta-PGM__Phosphata"/>
    <property type="match status" value="1"/>
</dbReference>
<dbReference type="Pfam" id="PF13419">
    <property type="entry name" value="HAD_2"/>
    <property type="match status" value="1"/>
</dbReference>
<dbReference type="InterPro" id="IPR036412">
    <property type="entry name" value="HAD-like_sf"/>
</dbReference>
<dbReference type="InterPro" id="IPR006439">
    <property type="entry name" value="HAD-SF_hydro_IA"/>
</dbReference>
<dbReference type="InterPro" id="IPR023198">
    <property type="entry name" value="PGP-like_dom2"/>
</dbReference>
<dbReference type="EMBL" id="JADIMX010000007">
    <property type="protein sequence ID" value="MBO8433755.1"/>
    <property type="molecule type" value="Genomic_DNA"/>
</dbReference>
<dbReference type="AlphaFoldDB" id="A0A9D9DVK4"/>
<accession>A0A9D9DVK4</accession>
<dbReference type="SFLD" id="SFLDG01135">
    <property type="entry name" value="C1.5.6:_HAD__Beta-PGM__Phospha"/>
    <property type="match status" value="1"/>
</dbReference>
<protein>
    <submittedName>
        <fullName evidence="1">HAD family phosphatase</fullName>
    </submittedName>
</protein>
<proteinExistence type="predicted"/>
<organism evidence="1 2">
    <name type="scientific">Candidatus Fimicola merdigallinarum</name>
    <dbReference type="NCBI Taxonomy" id="2840819"/>
    <lineage>
        <taxon>Bacteria</taxon>
        <taxon>Bacillati</taxon>
        <taxon>Bacillota</taxon>
        <taxon>Clostridia</taxon>
        <taxon>Lachnospirales</taxon>
        <taxon>Lachnospiraceae</taxon>
        <taxon>Lachnospiraceae incertae sedis</taxon>
        <taxon>Candidatus Fimicola</taxon>
    </lineage>
</organism>
<dbReference type="NCBIfam" id="TIGR01549">
    <property type="entry name" value="HAD-SF-IA-v1"/>
    <property type="match status" value="1"/>
</dbReference>